<comment type="pathway">
    <text evidence="2">Organic acid metabolism; glycolate biosynthesis; glycolate from 2-phosphoglycolate: step 1/1.</text>
</comment>
<evidence type="ECO:0000313" key="6">
    <source>
        <dbReference type="Proteomes" id="UP000595564"/>
    </source>
</evidence>
<dbReference type="PANTHER" id="PTHR43434:SF1">
    <property type="entry name" value="PHOSPHOGLYCOLATE PHOSPHATASE"/>
    <property type="match status" value="1"/>
</dbReference>
<keyword evidence="6" id="KW-1185">Reference proteome</keyword>
<dbReference type="SFLD" id="SFLDS00003">
    <property type="entry name" value="Haloacid_Dehalogenase"/>
    <property type="match status" value="1"/>
</dbReference>
<name>A0A7R6PE97_9BACT</name>
<dbReference type="GO" id="GO:0005829">
    <property type="term" value="C:cytosol"/>
    <property type="evidence" value="ECO:0007669"/>
    <property type="project" value="TreeGrafter"/>
</dbReference>
<comment type="similarity">
    <text evidence="3">Belongs to the HAD-like hydrolase superfamily. CbbY/CbbZ/Gph/YieH family.</text>
</comment>
<evidence type="ECO:0000256" key="2">
    <source>
        <dbReference type="ARBA" id="ARBA00004818"/>
    </source>
</evidence>
<keyword evidence="5" id="KW-0378">Hydrolase</keyword>
<dbReference type="InterPro" id="IPR036412">
    <property type="entry name" value="HAD-like_sf"/>
</dbReference>
<dbReference type="Pfam" id="PF13419">
    <property type="entry name" value="HAD_2"/>
    <property type="match status" value="1"/>
</dbReference>
<gene>
    <name evidence="5" type="primary">gph</name>
    <name evidence="5" type="ORF">TTHT_0515</name>
</gene>
<evidence type="ECO:0000313" key="5">
    <source>
        <dbReference type="EMBL" id="BBB32103.1"/>
    </source>
</evidence>
<dbReference type="SUPFAM" id="SSF56784">
    <property type="entry name" value="HAD-like"/>
    <property type="match status" value="1"/>
</dbReference>
<dbReference type="SFLD" id="SFLDG01135">
    <property type="entry name" value="C1.5.6:_HAD__Beta-PGM__Phospha"/>
    <property type="match status" value="1"/>
</dbReference>
<reference evidence="5 6" key="1">
    <citation type="journal article" date="2012" name="Extremophiles">
        <title>Thermotomaculum hydrothermale gen. nov., sp. nov., a novel heterotrophic thermophile within the phylum Acidobacteria from a deep-sea hydrothermal vent chimney in the Southern Okinawa Trough.</title>
        <authorList>
            <person name="Izumi H."/>
            <person name="Nunoura T."/>
            <person name="Miyazaki M."/>
            <person name="Mino S."/>
            <person name="Toki T."/>
            <person name="Takai K."/>
            <person name="Sako Y."/>
            <person name="Sawabe T."/>
            <person name="Nakagawa S."/>
        </authorList>
    </citation>
    <scope>NUCLEOTIDE SEQUENCE [LARGE SCALE GENOMIC DNA]</scope>
    <source>
        <strain evidence="5 6">AC55</strain>
    </source>
</reference>
<proteinExistence type="inferred from homology"/>
<organism evidence="5 6">
    <name type="scientific">Thermotomaculum hydrothermale</name>
    <dbReference type="NCBI Taxonomy" id="981385"/>
    <lineage>
        <taxon>Bacteria</taxon>
        <taxon>Pseudomonadati</taxon>
        <taxon>Acidobacteriota</taxon>
        <taxon>Holophagae</taxon>
        <taxon>Thermotomaculales</taxon>
        <taxon>Thermotomaculaceae</taxon>
        <taxon>Thermotomaculum</taxon>
    </lineage>
</organism>
<comment type="catalytic activity">
    <reaction evidence="1">
        <text>2-phosphoglycolate + H2O = glycolate + phosphate</text>
        <dbReference type="Rhea" id="RHEA:14369"/>
        <dbReference type="ChEBI" id="CHEBI:15377"/>
        <dbReference type="ChEBI" id="CHEBI:29805"/>
        <dbReference type="ChEBI" id="CHEBI:43474"/>
        <dbReference type="ChEBI" id="CHEBI:58033"/>
        <dbReference type="EC" id="3.1.3.18"/>
    </reaction>
</comment>
<accession>A0A7R6PE97</accession>
<dbReference type="InterPro" id="IPR006439">
    <property type="entry name" value="HAD-SF_hydro_IA"/>
</dbReference>
<dbReference type="RefSeq" id="WP_201328442.1">
    <property type="nucleotide sequence ID" value="NZ_AP017470.1"/>
</dbReference>
<sequence>MKELNKLAIFDLDGTLVDSLDDLVLSANETRKLYKLPPLSKDTISSFVGDGLVLFVERLFQDSKVDIEDAISNFKKKYFIHLTDNTRFYEGTIECIKKLKDANFVVGILSNKTERLSKLVVEQLGQKELFDFIYGGDSFPEKKPSPLPILKILKKFNGDKESSFMIGDSCNDILSGQKAGIKTIAVTYGFNGVKHLKKCTADFVAHNPEKICNLILNKE</sequence>
<evidence type="ECO:0000256" key="4">
    <source>
        <dbReference type="ARBA" id="ARBA00013078"/>
    </source>
</evidence>
<dbReference type="InterPro" id="IPR041492">
    <property type="entry name" value="HAD_2"/>
</dbReference>
<dbReference type="EC" id="3.1.3.18" evidence="4"/>
<protein>
    <recommendedName>
        <fullName evidence="4">phosphoglycolate phosphatase</fullName>
        <ecNumber evidence="4">3.1.3.18</ecNumber>
    </recommendedName>
</protein>
<dbReference type="SFLD" id="SFLDG01129">
    <property type="entry name" value="C1.5:_HAD__Beta-PGM__Phosphata"/>
    <property type="match status" value="1"/>
</dbReference>
<evidence type="ECO:0000256" key="3">
    <source>
        <dbReference type="ARBA" id="ARBA00006171"/>
    </source>
</evidence>
<dbReference type="EMBL" id="AP017470">
    <property type="protein sequence ID" value="BBB32103.1"/>
    <property type="molecule type" value="Genomic_DNA"/>
</dbReference>
<dbReference type="PRINTS" id="PR00413">
    <property type="entry name" value="HADHALOGNASE"/>
</dbReference>
<dbReference type="FunFam" id="3.40.50.1000:FF:000022">
    <property type="entry name" value="Phosphoglycolate phosphatase"/>
    <property type="match status" value="1"/>
</dbReference>
<dbReference type="InterPro" id="IPR023198">
    <property type="entry name" value="PGP-like_dom2"/>
</dbReference>
<dbReference type="InterPro" id="IPR023214">
    <property type="entry name" value="HAD_sf"/>
</dbReference>
<dbReference type="Gene3D" id="3.40.50.1000">
    <property type="entry name" value="HAD superfamily/HAD-like"/>
    <property type="match status" value="1"/>
</dbReference>
<dbReference type="InterPro" id="IPR050155">
    <property type="entry name" value="HAD-like_hydrolase_sf"/>
</dbReference>
<dbReference type="Proteomes" id="UP000595564">
    <property type="component" value="Chromosome"/>
</dbReference>
<dbReference type="PANTHER" id="PTHR43434">
    <property type="entry name" value="PHOSPHOGLYCOLATE PHOSPHATASE"/>
    <property type="match status" value="1"/>
</dbReference>
<dbReference type="GO" id="GO:0008967">
    <property type="term" value="F:phosphoglycolate phosphatase activity"/>
    <property type="evidence" value="ECO:0007669"/>
    <property type="project" value="UniProtKB-EC"/>
</dbReference>
<dbReference type="KEGG" id="thyd:TTHT_0515"/>
<evidence type="ECO:0000256" key="1">
    <source>
        <dbReference type="ARBA" id="ARBA00000830"/>
    </source>
</evidence>
<dbReference type="NCBIfam" id="TIGR01549">
    <property type="entry name" value="HAD-SF-IA-v1"/>
    <property type="match status" value="1"/>
</dbReference>
<dbReference type="GO" id="GO:0006281">
    <property type="term" value="P:DNA repair"/>
    <property type="evidence" value="ECO:0007669"/>
    <property type="project" value="TreeGrafter"/>
</dbReference>
<dbReference type="Gene3D" id="1.10.150.240">
    <property type="entry name" value="Putative phosphatase, domain 2"/>
    <property type="match status" value="1"/>
</dbReference>
<dbReference type="AlphaFoldDB" id="A0A7R6PE97"/>